<protein>
    <recommendedName>
        <fullName evidence="7">AB hydrolase-1 domain-containing protein</fullName>
    </recommendedName>
</protein>
<keyword evidence="2" id="KW-0443">Lipid metabolism</keyword>
<dbReference type="FunFam" id="3.40.50.1820:FF:000126">
    <property type="entry name" value="Lipase"/>
    <property type="match status" value="1"/>
</dbReference>
<evidence type="ECO:0000313" key="5">
    <source>
        <dbReference type="EMBL" id="ONK68054.1"/>
    </source>
</evidence>
<dbReference type="AlphaFoldDB" id="A0A5P1EQH3"/>
<dbReference type="InterPro" id="IPR029058">
    <property type="entry name" value="AB_hydrolase_fold"/>
</dbReference>
<evidence type="ECO:0008006" key="7">
    <source>
        <dbReference type="Google" id="ProtNLM"/>
    </source>
</evidence>
<dbReference type="PANTHER" id="PTHR11005">
    <property type="entry name" value="LYSOSOMAL ACID LIPASE-RELATED"/>
    <property type="match status" value="1"/>
</dbReference>
<accession>A0A5P1EQH3</accession>
<dbReference type="InterPro" id="IPR000073">
    <property type="entry name" value="AB_hydrolase_1"/>
</dbReference>
<dbReference type="Pfam" id="PF00561">
    <property type="entry name" value="Abhydrolase_1"/>
    <property type="match status" value="1"/>
</dbReference>
<evidence type="ECO:0000256" key="2">
    <source>
        <dbReference type="ARBA" id="ARBA00023098"/>
    </source>
</evidence>
<feature type="domain" description="AB hydrolase-1" evidence="3">
    <location>
        <begin position="62"/>
        <end position="103"/>
    </location>
</feature>
<dbReference type="InterPro" id="IPR006693">
    <property type="entry name" value="AB_hydrolase_lipase"/>
</dbReference>
<dbReference type="Pfam" id="PF04083">
    <property type="entry name" value="Abhydro_lipase"/>
    <property type="match status" value="1"/>
</dbReference>
<gene>
    <name evidence="5" type="ORF">A4U43_C05F6820</name>
</gene>
<dbReference type="SUPFAM" id="SSF53474">
    <property type="entry name" value="alpha/beta-Hydrolases"/>
    <property type="match status" value="1"/>
</dbReference>
<dbReference type="EMBL" id="CM007385">
    <property type="protein sequence ID" value="ONK68054.1"/>
    <property type="molecule type" value="Genomic_DNA"/>
</dbReference>
<proteinExistence type="predicted"/>
<name>A0A5P1EQH3_ASPOF</name>
<reference evidence="6" key="1">
    <citation type="journal article" date="2017" name="Nat. Commun.">
        <title>The asparagus genome sheds light on the origin and evolution of a young Y chromosome.</title>
        <authorList>
            <person name="Harkess A."/>
            <person name="Zhou J."/>
            <person name="Xu C."/>
            <person name="Bowers J.E."/>
            <person name="Van der Hulst R."/>
            <person name="Ayyampalayam S."/>
            <person name="Mercati F."/>
            <person name="Riccardi P."/>
            <person name="McKain M.R."/>
            <person name="Kakrana A."/>
            <person name="Tang H."/>
            <person name="Ray J."/>
            <person name="Groenendijk J."/>
            <person name="Arikit S."/>
            <person name="Mathioni S.M."/>
            <person name="Nakano M."/>
            <person name="Shan H."/>
            <person name="Telgmann-Rauber A."/>
            <person name="Kanno A."/>
            <person name="Yue Z."/>
            <person name="Chen H."/>
            <person name="Li W."/>
            <person name="Chen Y."/>
            <person name="Xu X."/>
            <person name="Zhang Y."/>
            <person name="Luo S."/>
            <person name="Chen H."/>
            <person name="Gao J."/>
            <person name="Mao Z."/>
            <person name="Pires J.C."/>
            <person name="Luo M."/>
            <person name="Kudrna D."/>
            <person name="Wing R.A."/>
            <person name="Meyers B.C."/>
            <person name="Yi K."/>
            <person name="Kong H."/>
            <person name="Lavrijsen P."/>
            <person name="Sunseri F."/>
            <person name="Falavigna A."/>
            <person name="Ye Y."/>
            <person name="Leebens-Mack J.H."/>
            <person name="Chen G."/>
        </authorList>
    </citation>
    <scope>NUCLEOTIDE SEQUENCE [LARGE SCALE GENOMIC DNA]</scope>
    <source>
        <strain evidence="6">cv. DH0086</strain>
    </source>
</reference>
<evidence type="ECO:0000259" key="4">
    <source>
        <dbReference type="Pfam" id="PF04083"/>
    </source>
</evidence>
<evidence type="ECO:0000256" key="1">
    <source>
        <dbReference type="ARBA" id="ARBA00022963"/>
    </source>
</evidence>
<sequence length="314" mass="35694">MLVAFKLWDFKKQIVTTKDGYILSLLRLPNGRSGAFSRPNKIPVLLQHGLLMAYWDWSWDELAANDLRASFDYVYQRTGNQTIHYVGHSLGTLIALATFSQHKLLSMVRSALCPIAYLNQITSLISKAAAQIFVAEDLYWLGLHKFDPNSKAVDKLLKTVCMDPEIDCYNMISAMTGPNCCLNSSSVEVFLDHEPQATSTKNMIHLAQMIRRGTITKYDYDDNDENMSHYGQISPPVYNMSKIPNDLPLFLSYGGQDKLSDDNDVSRLLNSLHFHDGDKMTVQYQDNYAHADFVMAVNAKRIVYDPLMAFFELH</sequence>
<dbReference type="GO" id="GO:0016042">
    <property type="term" value="P:lipid catabolic process"/>
    <property type="evidence" value="ECO:0007669"/>
    <property type="project" value="UniProtKB-KW"/>
</dbReference>
<keyword evidence="6" id="KW-1185">Reference proteome</keyword>
<organism evidence="5 6">
    <name type="scientific">Asparagus officinalis</name>
    <name type="common">Garden asparagus</name>
    <dbReference type="NCBI Taxonomy" id="4686"/>
    <lineage>
        <taxon>Eukaryota</taxon>
        <taxon>Viridiplantae</taxon>
        <taxon>Streptophyta</taxon>
        <taxon>Embryophyta</taxon>
        <taxon>Tracheophyta</taxon>
        <taxon>Spermatophyta</taxon>
        <taxon>Magnoliopsida</taxon>
        <taxon>Liliopsida</taxon>
        <taxon>Asparagales</taxon>
        <taxon>Asparagaceae</taxon>
        <taxon>Asparagoideae</taxon>
        <taxon>Asparagus</taxon>
    </lineage>
</organism>
<dbReference type="Gene3D" id="3.40.50.1820">
    <property type="entry name" value="alpha/beta hydrolase"/>
    <property type="match status" value="2"/>
</dbReference>
<dbReference type="Gramene" id="ONK68054">
    <property type="protein sequence ID" value="ONK68054"/>
    <property type="gene ID" value="A4U43_C05F6820"/>
</dbReference>
<evidence type="ECO:0000259" key="3">
    <source>
        <dbReference type="Pfam" id="PF00561"/>
    </source>
</evidence>
<dbReference type="OMA" id="YACEEHT"/>
<keyword evidence="1" id="KW-0442">Lipid degradation</keyword>
<evidence type="ECO:0000313" key="6">
    <source>
        <dbReference type="Proteomes" id="UP000243459"/>
    </source>
</evidence>
<dbReference type="Proteomes" id="UP000243459">
    <property type="component" value="Chromosome 5"/>
</dbReference>
<feature type="domain" description="Partial AB-hydrolase lipase" evidence="4">
    <location>
        <begin position="10"/>
        <end position="57"/>
    </location>
</feature>